<evidence type="ECO:0000313" key="1">
    <source>
        <dbReference type="EMBL" id="TBU24164.1"/>
    </source>
</evidence>
<name>A0A4Q9MAE5_9APHY</name>
<accession>A0A4Q9MAE5</accession>
<dbReference type="AlphaFoldDB" id="A0A4Q9MAE5"/>
<gene>
    <name evidence="1" type="ORF">BD311DRAFT_767105</name>
</gene>
<proteinExistence type="predicted"/>
<sequence>MTSYYALCPIRHGRRRRGTIRGWAHVLPGWVSCLSRTRGSISECNPRDVLLSYPSSDAMALAVLGVAHAHYVNRRPTLSDGFLFMAALCGCGVLG</sequence>
<dbReference type="Proteomes" id="UP000292957">
    <property type="component" value="Unassembled WGS sequence"/>
</dbReference>
<protein>
    <submittedName>
        <fullName evidence="1">Uncharacterized protein</fullName>
    </submittedName>
</protein>
<dbReference type="EMBL" id="ML143486">
    <property type="protein sequence ID" value="TBU24164.1"/>
    <property type="molecule type" value="Genomic_DNA"/>
</dbReference>
<organism evidence="1">
    <name type="scientific">Dichomitus squalens</name>
    <dbReference type="NCBI Taxonomy" id="114155"/>
    <lineage>
        <taxon>Eukaryota</taxon>
        <taxon>Fungi</taxon>
        <taxon>Dikarya</taxon>
        <taxon>Basidiomycota</taxon>
        <taxon>Agaricomycotina</taxon>
        <taxon>Agaricomycetes</taxon>
        <taxon>Polyporales</taxon>
        <taxon>Polyporaceae</taxon>
        <taxon>Dichomitus</taxon>
    </lineage>
</organism>
<reference evidence="1" key="1">
    <citation type="submission" date="2019-01" db="EMBL/GenBank/DDBJ databases">
        <title>Draft genome sequences of three monokaryotic isolates of the white-rot basidiomycete fungus Dichomitus squalens.</title>
        <authorList>
            <consortium name="DOE Joint Genome Institute"/>
            <person name="Lopez S.C."/>
            <person name="Andreopoulos B."/>
            <person name="Pangilinan J."/>
            <person name="Lipzen A."/>
            <person name="Riley R."/>
            <person name="Ahrendt S."/>
            <person name="Ng V."/>
            <person name="Barry K."/>
            <person name="Daum C."/>
            <person name="Grigoriev I.V."/>
            <person name="Hilden K.S."/>
            <person name="Makela M.R."/>
            <person name="de Vries R.P."/>
        </authorList>
    </citation>
    <scope>NUCLEOTIDE SEQUENCE [LARGE SCALE GENOMIC DNA]</scope>
    <source>
        <strain evidence="1">OM18370.1</strain>
    </source>
</reference>